<proteinExistence type="predicted"/>
<accession>A0A6B9XJU2</accession>
<organism evidence="2 3">
    <name type="scientific">Lymphocystis disease virus 4</name>
    <dbReference type="NCBI Taxonomy" id="2704413"/>
    <lineage>
        <taxon>Viruses</taxon>
        <taxon>Varidnaviria</taxon>
        <taxon>Bamfordvirae</taxon>
        <taxon>Nucleocytoviricota</taxon>
        <taxon>Megaviricetes</taxon>
        <taxon>Pimascovirales</taxon>
        <taxon>Pimascovirales incertae sedis</taxon>
        <taxon>Iridoviridae</taxon>
        <taxon>Alphairidovirinae</taxon>
        <taxon>Lymphocystivirus</taxon>
        <taxon>Lymphocystivirus micropogonias1</taxon>
    </lineage>
</organism>
<keyword evidence="1" id="KW-0175">Coiled coil</keyword>
<dbReference type="KEGG" id="vg:65103353"/>
<sequence>MTHDFHIIHPHYGILKITQSDVVDRLIKLENDRQDLTIFVQKFPDIEKCCKNLNLKFDTILKEFKIIKDRVEELAETAHEALNKSETVEEKIKIFIDVNPDHLKELDTRVTDLAKQFVVVKTVTEQSKEICTVVQDQVSNLKTDIITPIVKSELDKEVIDIKDELDHMKGLIEDDLEMFKKEIDTKIMSIPNNTKLETRINEIADVADSNLTKIEEITENLKPVVDISDDLTQLTDDFKIIKTTVTKNREICTAVETKADKLEGDLTIAKKDLESSIEDMKVSLHTEIEGVKDLIKSSNPIDSKELEKLKTRINEIADVAHEAGKCCDEIDDLKKKLEENANNLNQNVATLDKKINDNEINLKKLEENAKLRDDELDKLTEAKSACEAAVKELKDSIQSQIDKTEKLTSDATDRDVKIKDLEDFKIRYEEVVKTLTEADSNLKSTLDTLIKQHDTDFKKVTEGTEQDINNLKQLIADQTKALTDLKTVQDKLKTEMYEKLKTDYIELKEIIDNASGLTIDAVKEALNWVNLIDRIEFLENEVNVNIKVRFVNLENSLIELQGVASDAHDLATLLQQTLKNVPNDIEILKEKTSHL</sequence>
<name>A0A6B9XJU2_9VIRU</name>
<feature type="coiled-coil region" evidence="1">
    <location>
        <begin position="327"/>
        <end position="396"/>
    </location>
</feature>
<dbReference type="EMBL" id="MN803438">
    <property type="protein sequence ID" value="QHR78445.1"/>
    <property type="molecule type" value="Genomic_DNA"/>
</dbReference>
<reference evidence="2" key="1">
    <citation type="journal article" date="2020" name="Arch. Virol.">
        <title>Complete genome sequence and analysis of a novel lymphocystivirus detected in whitemouth croaker (Micropogonias furnieri): lymphocystis disease virus 4.</title>
        <authorList>
            <person name="Doszpoly A."/>
            <person name="Kajan G.L."/>
            <person name="Puentes R."/>
            <person name="Perretta A."/>
        </authorList>
    </citation>
    <scope>NUCLEOTIDE SEQUENCE</scope>
    <source>
        <strain evidence="2">LCDV-WC</strain>
    </source>
</reference>
<dbReference type="GeneID" id="65103353"/>
<evidence type="ECO:0000313" key="3">
    <source>
        <dbReference type="Proteomes" id="UP000678193"/>
    </source>
</evidence>
<evidence type="ECO:0000256" key="1">
    <source>
        <dbReference type="SAM" id="Coils"/>
    </source>
</evidence>
<dbReference type="RefSeq" id="YP_010088020.1">
    <property type="nucleotide sequence ID" value="NC_055603.1"/>
</dbReference>
<protein>
    <submittedName>
        <fullName evidence="2">Putative filamentous protein</fullName>
    </submittedName>
</protein>
<keyword evidence="3" id="KW-1185">Reference proteome</keyword>
<dbReference type="Proteomes" id="UP000678193">
    <property type="component" value="Segment"/>
</dbReference>
<evidence type="ECO:0000313" key="2">
    <source>
        <dbReference type="EMBL" id="QHR78445.1"/>
    </source>
</evidence>